<evidence type="ECO:0000313" key="3">
    <source>
        <dbReference type="Proteomes" id="UP000246058"/>
    </source>
</evidence>
<dbReference type="RefSeq" id="WP_109950873.1">
    <property type="nucleotide sequence ID" value="NZ_CP029551.1"/>
</dbReference>
<gene>
    <name evidence="2" type="ORF">DK427_08375</name>
</gene>
<dbReference type="Proteomes" id="UP000246058">
    <property type="component" value="Chromosome"/>
</dbReference>
<accession>A0A2U8VQL5</accession>
<reference evidence="2 3" key="1">
    <citation type="submission" date="2018-05" db="EMBL/GenBank/DDBJ databases">
        <title>Complete Genome Sequence of Methylobacterium sp. 17Sr1-43.</title>
        <authorList>
            <person name="Srinivasan S."/>
        </authorList>
    </citation>
    <scope>NUCLEOTIDE SEQUENCE [LARGE SCALE GENOMIC DNA]</scope>
    <source>
        <strain evidence="2 3">17Sr1-43</strain>
    </source>
</reference>
<sequence length="156" mass="16716">MAAAQHGNGFDPKRTKECVDRIEALAAKKASLHMTYMAECAVINEDIGDVYEEAKTAWHIPKKALKTVVKARATERKLEAMRNDLDLIDRESFDQIRHALGDLADTPLGDAALAGKDDAKGSKGGRGARKDRDAALDAVSTGNGAELLATGISKLN</sequence>
<dbReference type="OrthoDB" id="8117472at2"/>
<name>A0A2U8VQL5_9HYPH</name>
<organism evidence="2 3">
    <name type="scientific">Methylobacterium radiodurans</name>
    <dbReference type="NCBI Taxonomy" id="2202828"/>
    <lineage>
        <taxon>Bacteria</taxon>
        <taxon>Pseudomonadati</taxon>
        <taxon>Pseudomonadota</taxon>
        <taxon>Alphaproteobacteria</taxon>
        <taxon>Hyphomicrobiales</taxon>
        <taxon>Methylobacteriaceae</taxon>
        <taxon>Methylobacterium</taxon>
    </lineage>
</organism>
<keyword evidence="3" id="KW-1185">Reference proteome</keyword>
<dbReference type="EMBL" id="CP029551">
    <property type="protein sequence ID" value="AWN35758.1"/>
    <property type="molecule type" value="Genomic_DNA"/>
</dbReference>
<dbReference type="AlphaFoldDB" id="A0A2U8VQL5"/>
<feature type="region of interest" description="Disordered" evidence="1">
    <location>
        <begin position="114"/>
        <end position="135"/>
    </location>
</feature>
<dbReference type="KEGG" id="meti:DK427_08375"/>
<proteinExistence type="predicted"/>
<evidence type="ECO:0000256" key="1">
    <source>
        <dbReference type="SAM" id="MobiDB-lite"/>
    </source>
</evidence>
<protein>
    <submittedName>
        <fullName evidence="2">Uncharacterized protein</fullName>
    </submittedName>
</protein>
<evidence type="ECO:0000313" key="2">
    <source>
        <dbReference type="EMBL" id="AWN35758.1"/>
    </source>
</evidence>